<gene>
    <name evidence="2" type="ORF">QTO34_006389</name>
</gene>
<protein>
    <submittedName>
        <fullName evidence="2">Uncharacterized protein</fullName>
    </submittedName>
</protein>
<feature type="region of interest" description="Disordered" evidence="1">
    <location>
        <begin position="63"/>
        <end position="120"/>
    </location>
</feature>
<dbReference type="EMBL" id="JAULJE010000017">
    <property type="protein sequence ID" value="KAK1332858.1"/>
    <property type="molecule type" value="Genomic_DNA"/>
</dbReference>
<organism evidence="2 3">
    <name type="scientific">Cnephaeus nilssonii</name>
    <name type="common">Northern bat</name>
    <name type="synonym">Eptesicus nilssonii</name>
    <dbReference type="NCBI Taxonomy" id="3371016"/>
    <lineage>
        <taxon>Eukaryota</taxon>
        <taxon>Metazoa</taxon>
        <taxon>Chordata</taxon>
        <taxon>Craniata</taxon>
        <taxon>Vertebrata</taxon>
        <taxon>Euteleostomi</taxon>
        <taxon>Mammalia</taxon>
        <taxon>Eutheria</taxon>
        <taxon>Laurasiatheria</taxon>
        <taxon>Chiroptera</taxon>
        <taxon>Yangochiroptera</taxon>
        <taxon>Vespertilionidae</taxon>
        <taxon>Cnephaeus</taxon>
    </lineage>
</organism>
<proteinExistence type="predicted"/>
<dbReference type="Proteomes" id="UP001177744">
    <property type="component" value="Unassembled WGS sequence"/>
</dbReference>
<comment type="caution">
    <text evidence="2">The sequence shown here is derived from an EMBL/GenBank/DDBJ whole genome shotgun (WGS) entry which is preliminary data.</text>
</comment>
<keyword evidence="3" id="KW-1185">Reference proteome</keyword>
<feature type="compositionally biased region" description="Basic and acidic residues" evidence="1">
    <location>
        <begin position="71"/>
        <end position="81"/>
    </location>
</feature>
<accession>A0AA40HKF4</accession>
<evidence type="ECO:0000256" key="1">
    <source>
        <dbReference type="SAM" id="MobiDB-lite"/>
    </source>
</evidence>
<name>A0AA40HKF4_CNENI</name>
<sequence length="139" mass="15163">MEESVHSALLLFDLGSQGSSSHEEARQSCCQSLGVSESHGLTLCFIGLQKGIHTLQWSHSRETLHWGQPERTPERTMEHSSTRTLVKGEAGHKPGSHMNAGHSSGISRHMLGSAVRPKPPGIALQVDSIRVEHEAQEDL</sequence>
<dbReference type="AlphaFoldDB" id="A0AA40HKF4"/>
<evidence type="ECO:0000313" key="2">
    <source>
        <dbReference type="EMBL" id="KAK1332858.1"/>
    </source>
</evidence>
<evidence type="ECO:0000313" key="3">
    <source>
        <dbReference type="Proteomes" id="UP001177744"/>
    </source>
</evidence>
<reference evidence="2" key="1">
    <citation type="submission" date="2023-06" db="EMBL/GenBank/DDBJ databases">
        <title>Reference genome for the Northern bat (Eptesicus nilssonii), a most northern bat species.</title>
        <authorList>
            <person name="Laine V.N."/>
            <person name="Pulliainen A.T."/>
            <person name="Lilley T.M."/>
        </authorList>
    </citation>
    <scope>NUCLEOTIDE SEQUENCE</scope>
    <source>
        <strain evidence="2">BLF_Eptnil</strain>
        <tissue evidence="2">Kidney</tissue>
    </source>
</reference>